<dbReference type="Ensembl" id="ENSCSET00000012502.1">
    <property type="protein sequence ID" value="ENSCSEP00000012355.1"/>
    <property type="gene ID" value="ENSCSEG00000007964.1"/>
</dbReference>
<dbReference type="InterPro" id="IPR056865">
    <property type="entry name" value="CCTL2_WNK"/>
</dbReference>
<dbReference type="FunFam" id="3.30.200.20:FF:000494">
    <property type="entry name" value="serine/threonine-protein kinase WNK2 isoform X2"/>
    <property type="match status" value="1"/>
</dbReference>
<sequence>MSHAQVEIPGRVFPGLSVNMSDDCLSRVPSVLRTHGLGARRNSYGLQKISMDIDSSLYSGALSKTLSWSAENIPTLCESRAEEEKAQDSPQSPSPASSPGTSSNTPLSSQEPDAGCLPENWDPVARSSAHEASSDSENDKPQHKILSRFKIDTQWEQEEKEDVETKAVATSPDGRYLKFNIEIGRGSFKTVYKGLDTETTVEVAWCELQTRKLTKAERQRFSEEVEMLKGLQHPNIVRFHDSWKSTVKGHKCIILVTELMTSGTLKTYLKRFKEMKLKLLQRWSRQILKGLHFLHTRTPPIIHRDLKCDNIFITGPTGSVKIGDLGLATLKSASFAKSVIGTPEFMAPEMYEEKYDEAVDVYAFGMCILEMATSEYPYSECQNAAQIYRKVTSGMKPDSFYKVKVPELKEIIEGCIRMNNDERYTIQDLLDHPFFHESNGVHVELAEEDDTVKPGLKLWLRMDDTKKLHGKYKDNNAIEFLFELYKDVPEEVAQEMVVLGFVCEADFKLVAKAIRDRVTVIKRQREKLRRQAEERKKKQEQQAIEEEPEPLLPSPLVSHVVAAESPTPALTPPATILSPVTSSADSGVSSNYPVEPEEPEADQHFHIRHNSLSSANSDCETDGDLSSSGLQDPLEANGLDVNGLPVPALRFPSSIAVSNNIEHGNSGPASGFNSPVDSYASDVTSGLSDGYEGLTEKGEKTAARRTAAKLFRRRARSRLRITGLSDKVDRVVECQLQTHNDKMVTFKFDLDGDNPEDIAAVMVHNEFILPSEKEGFIHRMGDIIKRAKALMSKEQQVHSGGHRIPQPAFHNGSNSLSSSQPNLHTHTVPRTHSSSLPGSPLHYQHHHNPASLLPHHQHYHLPYIGHTHFPFPYPGSPGSPKPPGVHSPLTRVASNPTLPFVPSPTPSSPSPQKESPSPLSSENMTLSPPAPQPHNMWPPHTQPLFSLANVISMAMSMAQSFIPPNAQGIPSFPGFHPQLPPHMAPQAGYPSVYPQQYQTTPVDLPYPTVGIPTQNNVYHSPEHSFQMDGFSFPPTTHLSWAHPASPPSMPSTPPLIPQEPLQQVGLSSPPSLSQEDSFHSYVAPYSSQPHVSTSDSLSDLSPSTPKSPESTLSPFSTQPYAAVPEVTSSGPKPNSPSTESDVQSAPVTVGRFQVTPSLDIPAPAGPPGAEPPALRSQPEVSSTTPSESSTEEQGESETSLGTSLTMSPPHPQHHRGSAGLLQEVDAHIGRPVGQEQQERQQQDRRGEEEEENEEEDGEDEEEEEEGAAIVAERPRTRRRSRRRAYSLSLMGTSVDSGLSVTAAEVEGRLWDGAAGSPQYTNALHHLWMMTYNSRNTPYLSSDDSDSDDEEMLVELQELREKHLTEVHSLQAAQKKEIEELYEKMGKVPPPGIVSPAAMLSSRQRRLSKGSGFPSSRRNSLQRLDILPLQGIIRRNSLGGSSSGSQDKPSKGVTFAGEIGRMVSFKKYMFDQQTSLKNCLTVHFVFPFPSKKTNSQPSMLYIWTTSCEVGLQRSNRCEGLPHFTSAHRSTVTAPPLLPVVFYLSKNTHQPHCEDSTFYVL</sequence>
<feature type="compositionally biased region" description="Polar residues" evidence="13">
    <location>
        <begin position="580"/>
        <end position="592"/>
    </location>
</feature>
<feature type="compositionally biased region" description="Low complexity" evidence="13">
    <location>
        <begin position="910"/>
        <end position="921"/>
    </location>
</feature>
<dbReference type="GeneTree" id="ENSGT00940000159871"/>
<dbReference type="Gene3D" id="3.30.200.20">
    <property type="entry name" value="Phosphorylase Kinase, domain 1"/>
    <property type="match status" value="1"/>
</dbReference>
<feature type="region of interest" description="Disordered" evidence="13">
    <location>
        <begin position="532"/>
        <end position="552"/>
    </location>
</feature>
<reference evidence="15 16" key="1">
    <citation type="journal article" date="2014" name="Nat. Genet.">
        <title>Whole-genome sequence of a flatfish provides insights into ZW sex chromosome evolution and adaptation to a benthic lifestyle.</title>
        <authorList>
            <person name="Chen S."/>
            <person name="Zhang G."/>
            <person name="Shao C."/>
            <person name="Huang Q."/>
            <person name="Liu G."/>
            <person name="Zhang P."/>
            <person name="Song W."/>
            <person name="An N."/>
            <person name="Chalopin D."/>
            <person name="Volff J.N."/>
            <person name="Hong Y."/>
            <person name="Li Q."/>
            <person name="Sha Z."/>
            <person name="Zhou H."/>
            <person name="Xie M."/>
            <person name="Yu Q."/>
            <person name="Liu Y."/>
            <person name="Xiang H."/>
            <person name="Wang N."/>
            <person name="Wu K."/>
            <person name="Yang C."/>
            <person name="Zhou Q."/>
            <person name="Liao X."/>
            <person name="Yang L."/>
            <person name="Hu Q."/>
            <person name="Zhang J."/>
            <person name="Meng L."/>
            <person name="Jin L."/>
            <person name="Tian Y."/>
            <person name="Lian J."/>
            <person name="Yang J."/>
            <person name="Miao G."/>
            <person name="Liu S."/>
            <person name="Liang Z."/>
            <person name="Yan F."/>
            <person name="Li Y."/>
            <person name="Sun B."/>
            <person name="Zhang H."/>
            <person name="Zhang J."/>
            <person name="Zhu Y."/>
            <person name="Du M."/>
            <person name="Zhao Y."/>
            <person name="Schartl M."/>
            <person name="Tang Q."/>
            <person name="Wang J."/>
        </authorList>
    </citation>
    <scope>NUCLEOTIDE SEQUENCE</scope>
</reference>
<dbReference type="InterPro" id="IPR008271">
    <property type="entry name" value="Ser/Thr_kinase_AS"/>
</dbReference>
<feature type="compositionally biased region" description="Polar residues" evidence="13">
    <location>
        <begin position="811"/>
        <end position="837"/>
    </location>
</feature>
<feature type="compositionally biased region" description="Low complexity" evidence="13">
    <location>
        <begin position="568"/>
        <end position="579"/>
    </location>
</feature>
<evidence type="ECO:0000256" key="3">
    <source>
        <dbReference type="ARBA" id="ARBA00012513"/>
    </source>
</evidence>
<dbReference type="GO" id="GO:0005524">
    <property type="term" value="F:ATP binding"/>
    <property type="evidence" value="ECO:0007669"/>
    <property type="project" value="UniProtKB-KW"/>
</dbReference>
<keyword evidence="10" id="KW-0067">ATP-binding</keyword>
<dbReference type="Pfam" id="PF24889">
    <property type="entry name" value="CCTL2_WNK"/>
    <property type="match status" value="1"/>
</dbReference>
<comment type="catalytic activity">
    <reaction evidence="12">
        <text>L-seryl-[protein] + ATP = O-phospho-L-seryl-[protein] + ADP + H(+)</text>
        <dbReference type="Rhea" id="RHEA:17989"/>
        <dbReference type="Rhea" id="RHEA-COMP:9863"/>
        <dbReference type="Rhea" id="RHEA-COMP:11604"/>
        <dbReference type="ChEBI" id="CHEBI:15378"/>
        <dbReference type="ChEBI" id="CHEBI:29999"/>
        <dbReference type="ChEBI" id="CHEBI:30616"/>
        <dbReference type="ChEBI" id="CHEBI:83421"/>
        <dbReference type="ChEBI" id="CHEBI:456216"/>
        <dbReference type="EC" id="2.7.11.1"/>
    </reaction>
</comment>
<dbReference type="InterPro" id="IPR000719">
    <property type="entry name" value="Prot_kinase_dom"/>
</dbReference>
<feature type="compositionally biased region" description="Basic and acidic residues" evidence="13">
    <location>
        <begin position="128"/>
        <end position="142"/>
    </location>
</feature>
<dbReference type="PROSITE" id="PS00108">
    <property type="entry name" value="PROTEIN_KINASE_ST"/>
    <property type="match status" value="1"/>
</dbReference>
<feature type="compositionally biased region" description="Low complexity" evidence="13">
    <location>
        <begin position="1092"/>
        <end position="1104"/>
    </location>
</feature>
<feature type="compositionally biased region" description="Polar residues" evidence="13">
    <location>
        <begin position="1126"/>
        <end position="1146"/>
    </location>
</feature>
<feature type="compositionally biased region" description="Pro residues" evidence="13">
    <location>
        <begin position="874"/>
        <end position="885"/>
    </location>
</feature>
<dbReference type="Gene3D" id="3.10.20.90">
    <property type="entry name" value="Phosphatidylinositol 3-kinase Catalytic Subunit, Chain A, domain 1"/>
    <property type="match status" value="2"/>
</dbReference>
<keyword evidence="6" id="KW-0597">Phosphoprotein</keyword>
<comment type="cofactor">
    <cofactor evidence="1">
        <name>Mg(2+)</name>
        <dbReference type="ChEBI" id="CHEBI:18420"/>
    </cofactor>
</comment>
<proteinExistence type="predicted"/>
<dbReference type="Pfam" id="PF12202">
    <property type="entry name" value="OSR1_C"/>
    <property type="match status" value="1"/>
</dbReference>
<dbReference type="FunFam" id="3.10.20.90:FF:000007">
    <property type="entry name" value="Serine/threonine-protein kinase WNK1 isoform 1"/>
    <property type="match status" value="1"/>
</dbReference>
<comment type="catalytic activity">
    <reaction evidence="11">
        <text>L-threonyl-[protein] + ATP = O-phospho-L-threonyl-[protein] + ADP + H(+)</text>
        <dbReference type="Rhea" id="RHEA:46608"/>
        <dbReference type="Rhea" id="RHEA-COMP:11060"/>
        <dbReference type="Rhea" id="RHEA-COMP:11605"/>
        <dbReference type="ChEBI" id="CHEBI:15378"/>
        <dbReference type="ChEBI" id="CHEBI:30013"/>
        <dbReference type="ChEBI" id="CHEBI:30616"/>
        <dbReference type="ChEBI" id="CHEBI:61977"/>
        <dbReference type="ChEBI" id="CHEBI:456216"/>
        <dbReference type="EC" id="2.7.11.1"/>
    </reaction>
</comment>
<name>A0A3P8VIR6_CYNSE</name>
<keyword evidence="7" id="KW-0808">Transferase</keyword>
<organism evidence="15 16">
    <name type="scientific">Cynoglossus semilaevis</name>
    <name type="common">Tongue sole</name>
    <dbReference type="NCBI Taxonomy" id="244447"/>
    <lineage>
        <taxon>Eukaryota</taxon>
        <taxon>Metazoa</taxon>
        <taxon>Chordata</taxon>
        <taxon>Craniata</taxon>
        <taxon>Vertebrata</taxon>
        <taxon>Euteleostomi</taxon>
        <taxon>Actinopterygii</taxon>
        <taxon>Neopterygii</taxon>
        <taxon>Teleostei</taxon>
        <taxon>Neoteleostei</taxon>
        <taxon>Acanthomorphata</taxon>
        <taxon>Carangaria</taxon>
        <taxon>Pleuronectiformes</taxon>
        <taxon>Pleuronectoidei</taxon>
        <taxon>Cynoglossidae</taxon>
        <taxon>Cynoglossinae</taxon>
        <taxon>Cynoglossus</taxon>
    </lineage>
</organism>
<evidence type="ECO:0000256" key="12">
    <source>
        <dbReference type="ARBA" id="ARBA00048679"/>
    </source>
</evidence>
<dbReference type="Proteomes" id="UP000265120">
    <property type="component" value="Chromosome 8"/>
</dbReference>
<dbReference type="InterPro" id="IPR011009">
    <property type="entry name" value="Kinase-like_dom_sf"/>
</dbReference>
<evidence type="ECO:0000256" key="2">
    <source>
        <dbReference type="ARBA" id="ARBA00004496"/>
    </source>
</evidence>
<evidence type="ECO:0000256" key="9">
    <source>
        <dbReference type="ARBA" id="ARBA00022777"/>
    </source>
</evidence>
<keyword evidence="4" id="KW-0963">Cytoplasm</keyword>
<evidence type="ECO:0000256" key="7">
    <source>
        <dbReference type="ARBA" id="ARBA00022679"/>
    </source>
</evidence>
<dbReference type="SUPFAM" id="SSF56112">
    <property type="entry name" value="Protein kinase-like (PK-like)"/>
    <property type="match status" value="1"/>
</dbReference>
<dbReference type="GO" id="GO:0004674">
    <property type="term" value="F:protein serine/threonine kinase activity"/>
    <property type="evidence" value="ECO:0007669"/>
    <property type="project" value="UniProtKB-KW"/>
</dbReference>
<feature type="compositionally biased region" description="Low complexity" evidence="13">
    <location>
        <begin position="89"/>
        <end position="106"/>
    </location>
</feature>
<evidence type="ECO:0000313" key="16">
    <source>
        <dbReference type="Proteomes" id="UP000265120"/>
    </source>
</evidence>
<dbReference type="InterPro" id="IPR024678">
    <property type="entry name" value="Kinase_OSR1/WNK_CCT"/>
</dbReference>
<keyword evidence="16" id="KW-1185">Reference proteome</keyword>
<reference evidence="15" key="2">
    <citation type="submission" date="2025-08" db="UniProtKB">
        <authorList>
            <consortium name="Ensembl"/>
        </authorList>
    </citation>
    <scope>IDENTIFICATION</scope>
</reference>
<feature type="domain" description="Protein kinase" evidence="14">
    <location>
        <begin position="177"/>
        <end position="435"/>
    </location>
</feature>
<dbReference type="STRING" id="244447.ENSCSEP00000012355"/>
<dbReference type="InterPro" id="IPR050588">
    <property type="entry name" value="WNK_Ser-Thr_kinase"/>
</dbReference>
<dbReference type="GO" id="GO:0005737">
    <property type="term" value="C:cytoplasm"/>
    <property type="evidence" value="ECO:0007669"/>
    <property type="project" value="UniProtKB-SubCell"/>
</dbReference>
<keyword evidence="9" id="KW-0418">Kinase</keyword>
<feature type="compositionally biased region" description="Polar residues" evidence="13">
    <location>
        <begin position="613"/>
        <end position="630"/>
    </location>
</feature>
<dbReference type="EC" id="2.7.11.1" evidence="3"/>
<accession>A0A3P8VIR6</accession>
<dbReference type="FunCoup" id="A0A3P8VIR6">
    <property type="interactions" value="296"/>
</dbReference>
<dbReference type="PANTHER" id="PTHR13902">
    <property type="entry name" value="SERINE/THREONINE-PROTEIN KINASE WNK WITH NO LYSINE -RELATED"/>
    <property type="match status" value="1"/>
</dbReference>
<comment type="subcellular location">
    <subcellularLocation>
        <location evidence="2">Cytoplasm</location>
    </subcellularLocation>
</comment>
<dbReference type="PROSITE" id="PS50011">
    <property type="entry name" value="PROTEIN_KINASE_DOM"/>
    <property type="match status" value="1"/>
</dbReference>
<dbReference type="SMART" id="SM00220">
    <property type="entry name" value="S_TKc"/>
    <property type="match status" value="1"/>
</dbReference>
<feature type="region of interest" description="Disordered" evidence="13">
    <location>
        <begin position="1038"/>
        <end position="1282"/>
    </location>
</feature>
<evidence type="ECO:0000256" key="13">
    <source>
        <dbReference type="SAM" id="MobiDB-lite"/>
    </source>
</evidence>
<feature type="compositionally biased region" description="Acidic residues" evidence="13">
    <location>
        <begin position="1248"/>
        <end position="1266"/>
    </location>
</feature>
<evidence type="ECO:0000256" key="5">
    <source>
        <dbReference type="ARBA" id="ARBA00022527"/>
    </source>
</evidence>
<evidence type="ECO:0000256" key="11">
    <source>
        <dbReference type="ARBA" id="ARBA00047899"/>
    </source>
</evidence>
<feature type="compositionally biased region" description="Polar residues" evidence="13">
    <location>
        <begin position="1106"/>
        <end position="1119"/>
    </location>
</feature>
<dbReference type="InParanoid" id="A0A3P8VIR6"/>
<reference evidence="15" key="3">
    <citation type="submission" date="2025-09" db="UniProtKB">
        <authorList>
            <consortium name="Ensembl"/>
        </authorList>
    </citation>
    <scope>IDENTIFICATION</scope>
</reference>
<keyword evidence="8" id="KW-0547">Nucleotide-binding</keyword>
<evidence type="ECO:0000256" key="10">
    <source>
        <dbReference type="ARBA" id="ARBA00022840"/>
    </source>
</evidence>
<feature type="region of interest" description="Disordered" evidence="13">
    <location>
        <begin position="874"/>
        <end position="939"/>
    </location>
</feature>
<protein>
    <recommendedName>
        <fullName evidence="3">non-specific serine/threonine protein kinase</fullName>
        <ecNumber evidence="3">2.7.11.1</ecNumber>
    </recommendedName>
</protein>
<feature type="compositionally biased region" description="Basic and acidic residues" evidence="13">
    <location>
        <begin position="1236"/>
        <end position="1247"/>
    </location>
</feature>
<dbReference type="CDD" id="cd14033">
    <property type="entry name" value="STKc_WNK4"/>
    <property type="match status" value="1"/>
</dbReference>
<feature type="region of interest" description="Disordered" evidence="13">
    <location>
        <begin position="795"/>
        <end position="853"/>
    </location>
</feature>
<feature type="region of interest" description="Disordered" evidence="13">
    <location>
        <begin position="79"/>
        <end position="144"/>
    </location>
</feature>
<evidence type="ECO:0000256" key="8">
    <source>
        <dbReference type="ARBA" id="ARBA00022741"/>
    </source>
</evidence>
<feature type="compositionally biased region" description="Pro residues" evidence="13">
    <location>
        <begin position="1044"/>
        <end position="1057"/>
    </location>
</feature>
<evidence type="ECO:0000313" key="15">
    <source>
        <dbReference type="Ensembl" id="ENSCSEP00000012355.1"/>
    </source>
</evidence>
<evidence type="ECO:0000256" key="6">
    <source>
        <dbReference type="ARBA" id="ARBA00022553"/>
    </source>
</evidence>
<evidence type="ECO:0000256" key="1">
    <source>
        <dbReference type="ARBA" id="ARBA00001946"/>
    </source>
</evidence>
<feature type="compositionally biased region" description="Low complexity" evidence="13">
    <location>
        <begin position="1171"/>
        <end position="1188"/>
    </location>
</feature>
<dbReference type="Pfam" id="PF00069">
    <property type="entry name" value="Pkinase"/>
    <property type="match status" value="1"/>
</dbReference>
<keyword evidence="5" id="KW-0723">Serine/threonine-protein kinase</keyword>
<dbReference type="Gene3D" id="1.10.510.10">
    <property type="entry name" value="Transferase(Phosphotransferase) domain 1"/>
    <property type="match status" value="1"/>
</dbReference>
<evidence type="ECO:0000256" key="4">
    <source>
        <dbReference type="ARBA" id="ARBA00022490"/>
    </source>
</evidence>
<feature type="compositionally biased region" description="Pro residues" evidence="13">
    <location>
        <begin position="899"/>
        <end position="909"/>
    </location>
</feature>
<feature type="region of interest" description="Disordered" evidence="13">
    <location>
        <begin position="613"/>
        <end position="636"/>
    </location>
</feature>
<feature type="region of interest" description="Disordered" evidence="13">
    <location>
        <begin position="568"/>
        <end position="600"/>
    </location>
</feature>
<feature type="compositionally biased region" description="Polar residues" evidence="13">
    <location>
        <begin position="1060"/>
        <end position="1075"/>
    </location>
</feature>
<evidence type="ECO:0000259" key="14">
    <source>
        <dbReference type="PROSITE" id="PS50011"/>
    </source>
</evidence>
<dbReference type="FunFam" id="1.10.510.10:FF:000006">
    <property type="entry name" value="Serine/threonine-protein kinase WNK1 isoform 2"/>
    <property type="match status" value="1"/>
</dbReference>